<dbReference type="InterPro" id="IPR003758">
    <property type="entry name" value="LpxK"/>
</dbReference>
<dbReference type="Proteomes" id="UP000199236">
    <property type="component" value="Unassembled WGS sequence"/>
</dbReference>
<dbReference type="GO" id="GO:0009029">
    <property type="term" value="F:lipid-A 4'-kinase activity"/>
    <property type="evidence" value="ECO:0007669"/>
    <property type="project" value="UniProtKB-UniRule"/>
</dbReference>
<keyword evidence="10 13" id="KW-0067">ATP-binding</keyword>
<keyword evidence="9 13" id="KW-0418">Kinase</keyword>
<dbReference type="PANTHER" id="PTHR42724:SF1">
    <property type="entry name" value="TETRAACYLDISACCHARIDE 4'-KINASE, MITOCHONDRIAL-RELATED"/>
    <property type="match status" value="1"/>
</dbReference>
<keyword evidence="5 13" id="KW-0444">Lipid biosynthesis</keyword>
<evidence type="ECO:0000256" key="9">
    <source>
        <dbReference type="ARBA" id="ARBA00022777"/>
    </source>
</evidence>
<keyword evidence="6 13" id="KW-0441">Lipid A biosynthesis</keyword>
<comment type="similarity">
    <text evidence="13">Belongs to the LpxK family.</text>
</comment>
<evidence type="ECO:0000256" key="12">
    <source>
        <dbReference type="ARBA" id="ARBA00029757"/>
    </source>
</evidence>
<dbReference type="SUPFAM" id="SSF52540">
    <property type="entry name" value="P-loop containing nucleoside triphosphate hydrolases"/>
    <property type="match status" value="1"/>
</dbReference>
<dbReference type="EC" id="2.7.1.130" evidence="3 13"/>
<dbReference type="HAMAP" id="MF_00409">
    <property type="entry name" value="LpxK"/>
    <property type="match status" value="1"/>
</dbReference>
<keyword evidence="11 13" id="KW-0443">Lipid metabolism</keyword>
<reference evidence="15 16" key="1">
    <citation type="submission" date="2016-10" db="EMBL/GenBank/DDBJ databases">
        <authorList>
            <person name="de Groot N.N."/>
        </authorList>
    </citation>
    <scope>NUCLEOTIDE SEQUENCE [LARGE SCALE GENOMIC DNA]</scope>
    <source>
        <strain evidence="15 16">CGMCC 1.9157</strain>
    </source>
</reference>
<evidence type="ECO:0000256" key="5">
    <source>
        <dbReference type="ARBA" id="ARBA00022516"/>
    </source>
</evidence>
<accession>A0A1I5EIM7</accession>
<dbReference type="OrthoDB" id="9766423at2"/>
<dbReference type="InterPro" id="IPR027417">
    <property type="entry name" value="P-loop_NTPase"/>
</dbReference>
<dbReference type="Pfam" id="PF02606">
    <property type="entry name" value="LpxK"/>
    <property type="match status" value="1"/>
</dbReference>
<name>A0A1I5EIM7_9HYPH</name>
<dbReference type="GO" id="GO:0009244">
    <property type="term" value="P:lipopolysaccharide core region biosynthetic process"/>
    <property type="evidence" value="ECO:0007669"/>
    <property type="project" value="TreeGrafter"/>
</dbReference>
<evidence type="ECO:0000313" key="15">
    <source>
        <dbReference type="EMBL" id="SFO11328.1"/>
    </source>
</evidence>
<comment type="function">
    <text evidence="1 13">Transfers the gamma-phosphate of ATP to the 4'-position of a tetraacyldisaccharide 1-phosphate intermediate (termed DS-1-P) to form tetraacyldisaccharide 1,4'-bis-phosphate (lipid IVA).</text>
</comment>
<evidence type="ECO:0000256" key="4">
    <source>
        <dbReference type="ARBA" id="ARBA00016436"/>
    </source>
</evidence>
<organism evidence="15 16">
    <name type="scientific">Cohaesibacter marisflavi</name>
    <dbReference type="NCBI Taxonomy" id="655353"/>
    <lineage>
        <taxon>Bacteria</taxon>
        <taxon>Pseudomonadati</taxon>
        <taxon>Pseudomonadota</taxon>
        <taxon>Alphaproteobacteria</taxon>
        <taxon>Hyphomicrobiales</taxon>
        <taxon>Cohaesibacteraceae</taxon>
    </lineage>
</organism>
<sequence length="339" mass="36977">MKAPGFWTERNALAWLLYPVSLVYGRISLARFKKKALYKAHMPVLCIGNLVMGGAGKTPTAITLGRVAKGQHLSPIFLTRGFKGQEPGPLLVDPATHSIADVGDEALLLARVAPTIVSRDRVAGAKLAEEISGGQEGSIIIMDDGFQNPYLHKDFNLIIVDSQQSLGNGFVFPAGPLRAPLHPQVWRADQFVIVGEGSKGPQLQQLFSKLGKGTVNARLLPGKCSLLGGTRIFAFCGIGRPDKFHRTLDQLDLAVIDHIHFDDHHSFTIEEGQEILDRAAAQNLEIVTTAKDHVRLAELGEVGAQLASKAHIIEVDMGFEDKGFAARLLTEVRRKFSRR</sequence>
<keyword evidence="16" id="KW-1185">Reference proteome</keyword>
<evidence type="ECO:0000256" key="2">
    <source>
        <dbReference type="ARBA" id="ARBA00004870"/>
    </source>
</evidence>
<feature type="binding site" evidence="13">
    <location>
        <begin position="51"/>
        <end position="58"/>
    </location>
    <ligand>
        <name>ATP</name>
        <dbReference type="ChEBI" id="CHEBI:30616"/>
    </ligand>
</feature>
<evidence type="ECO:0000256" key="8">
    <source>
        <dbReference type="ARBA" id="ARBA00022741"/>
    </source>
</evidence>
<proteinExistence type="inferred from homology"/>
<evidence type="ECO:0000313" key="16">
    <source>
        <dbReference type="Proteomes" id="UP000199236"/>
    </source>
</evidence>
<dbReference type="EMBL" id="FOVR01000003">
    <property type="protein sequence ID" value="SFO11328.1"/>
    <property type="molecule type" value="Genomic_DNA"/>
</dbReference>
<keyword evidence="7 13" id="KW-0808">Transferase</keyword>
<evidence type="ECO:0000256" key="1">
    <source>
        <dbReference type="ARBA" id="ARBA00002274"/>
    </source>
</evidence>
<comment type="pathway">
    <text evidence="2 13">Glycolipid biosynthesis; lipid IV(A) biosynthesis; lipid IV(A) from (3R)-3-hydroxytetradecanoyl-[acyl-carrier-protein] and UDP-N-acetyl-alpha-D-glucosamine: step 6/6.</text>
</comment>
<evidence type="ECO:0000256" key="10">
    <source>
        <dbReference type="ARBA" id="ARBA00022840"/>
    </source>
</evidence>
<feature type="transmembrane region" description="Helical" evidence="14">
    <location>
        <begin position="12"/>
        <end position="29"/>
    </location>
</feature>
<dbReference type="AlphaFoldDB" id="A0A1I5EIM7"/>
<evidence type="ECO:0000256" key="13">
    <source>
        <dbReference type="HAMAP-Rule" id="MF_00409"/>
    </source>
</evidence>
<keyword evidence="14" id="KW-1133">Transmembrane helix</keyword>
<dbReference type="STRING" id="655353.SAMN04488056_103200"/>
<dbReference type="RefSeq" id="WP_090070799.1">
    <property type="nucleotide sequence ID" value="NZ_FOVR01000003.1"/>
</dbReference>
<evidence type="ECO:0000256" key="14">
    <source>
        <dbReference type="SAM" id="Phobius"/>
    </source>
</evidence>
<evidence type="ECO:0000256" key="3">
    <source>
        <dbReference type="ARBA" id="ARBA00012071"/>
    </source>
</evidence>
<dbReference type="GO" id="GO:0005886">
    <property type="term" value="C:plasma membrane"/>
    <property type="evidence" value="ECO:0007669"/>
    <property type="project" value="TreeGrafter"/>
</dbReference>
<evidence type="ECO:0000256" key="7">
    <source>
        <dbReference type="ARBA" id="ARBA00022679"/>
    </source>
</evidence>
<dbReference type="PANTHER" id="PTHR42724">
    <property type="entry name" value="TETRAACYLDISACCHARIDE 4'-KINASE"/>
    <property type="match status" value="1"/>
</dbReference>
<comment type="catalytic activity">
    <reaction evidence="13">
        <text>a lipid A disaccharide + ATP = a lipid IVA + ADP + H(+)</text>
        <dbReference type="Rhea" id="RHEA:67840"/>
        <dbReference type="ChEBI" id="CHEBI:15378"/>
        <dbReference type="ChEBI" id="CHEBI:30616"/>
        <dbReference type="ChEBI" id="CHEBI:176343"/>
        <dbReference type="ChEBI" id="CHEBI:176425"/>
        <dbReference type="ChEBI" id="CHEBI:456216"/>
        <dbReference type="EC" id="2.7.1.130"/>
    </reaction>
</comment>
<keyword evidence="14" id="KW-0472">Membrane</keyword>
<protein>
    <recommendedName>
        <fullName evidence="4 13">Tetraacyldisaccharide 4'-kinase</fullName>
        <ecNumber evidence="3 13">2.7.1.130</ecNumber>
    </recommendedName>
    <alternativeName>
        <fullName evidence="12 13">Lipid A 4'-kinase</fullName>
    </alternativeName>
</protein>
<dbReference type="GO" id="GO:0005524">
    <property type="term" value="F:ATP binding"/>
    <property type="evidence" value="ECO:0007669"/>
    <property type="project" value="UniProtKB-UniRule"/>
</dbReference>
<evidence type="ECO:0000256" key="6">
    <source>
        <dbReference type="ARBA" id="ARBA00022556"/>
    </source>
</evidence>
<keyword evidence="8 13" id="KW-0547">Nucleotide-binding</keyword>
<keyword evidence="14" id="KW-0812">Transmembrane</keyword>
<dbReference type="NCBIfam" id="TIGR00682">
    <property type="entry name" value="lpxK"/>
    <property type="match status" value="1"/>
</dbReference>
<evidence type="ECO:0000256" key="11">
    <source>
        <dbReference type="ARBA" id="ARBA00023098"/>
    </source>
</evidence>
<dbReference type="UniPathway" id="UPA00359">
    <property type="reaction ID" value="UER00482"/>
</dbReference>
<dbReference type="GO" id="GO:0009245">
    <property type="term" value="P:lipid A biosynthetic process"/>
    <property type="evidence" value="ECO:0007669"/>
    <property type="project" value="UniProtKB-UniRule"/>
</dbReference>
<gene>
    <name evidence="13" type="primary">lpxK</name>
    <name evidence="15" type="ORF">SAMN04488056_103200</name>
</gene>